<organism evidence="1 2">
    <name type="scientific">Pararhizobium capsulatum DSM 1112</name>
    <dbReference type="NCBI Taxonomy" id="1121113"/>
    <lineage>
        <taxon>Bacteria</taxon>
        <taxon>Pseudomonadati</taxon>
        <taxon>Pseudomonadota</taxon>
        <taxon>Alphaproteobacteria</taxon>
        <taxon>Hyphomicrobiales</taxon>
        <taxon>Rhizobiaceae</taxon>
        <taxon>Rhizobium/Agrobacterium group</taxon>
        <taxon>Pararhizobium</taxon>
    </lineage>
</organism>
<dbReference type="RefSeq" id="WP_307236445.1">
    <property type="nucleotide sequence ID" value="NZ_JAUSVF010000004.1"/>
</dbReference>
<name>A0ABU0BZM1_9HYPH</name>
<evidence type="ECO:0000313" key="1">
    <source>
        <dbReference type="EMBL" id="MDQ0323712.1"/>
    </source>
</evidence>
<reference evidence="1 2" key="1">
    <citation type="submission" date="2023-07" db="EMBL/GenBank/DDBJ databases">
        <title>Genomic Encyclopedia of Type Strains, Phase IV (KMG-IV): sequencing the most valuable type-strain genomes for metagenomic binning, comparative biology and taxonomic classification.</title>
        <authorList>
            <person name="Goeker M."/>
        </authorList>
    </citation>
    <scope>NUCLEOTIDE SEQUENCE [LARGE SCALE GENOMIC DNA]</scope>
    <source>
        <strain evidence="1 2">DSM 1112</strain>
    </source>
</reference>
<sequence length="77" mass="8464">MIPYAWTIEVKGRQTIRKVTTIEEMHDVLRVLDLPGVAPPDCGTLEAWNSVHGSYTHNLGGDDEWSLSWTKVGGVGA</sequence>
<keyword evidence="2" id="KW-1185">Reference proteome</keyword>
<evidence type="ECO:0000313" key="2">
    <source>
        <dbReference type="Proteomes" id="UP001230207"/>
    </source>
</evidence>
<dbReference type="EMBL" id="JAUSVF010000004">
    <property type="protein sequence ID" value="MDQ0323712.1"/>
    <property type="molecule type" value="Genomic_DNA"/>
</dbReference>
<comment type="caution">
    <text evidence="1">The sequence shown here is derived from an EMBL/GenBank/DDBJ whole genome shotgun (WGS) entry which is preliminary data.</text>
</comment>
<dbReference type="Proteomes" id="UP001230207">
    <property type="component" value="Unassembled WGS sequence"/>
</dbReference>
<protein>
    <submittedName>
        <fullName evidence="1">Uncharacterized protein</fullName>
    </submittedName>
</protein>
<gene>
    <name evidence="1" type="ORF">QO002_005919</name>
</gene>
<proteinExistence type="predicted"/>
<accession>A0ABU0BZM1</accession>